<dbReference type="Gene3D" id="1.10.8.270">
    <property type="entry name" value="putative rabgap domain of human tbc1 domain family member 14 like domains"/>
    <property type="match status" value="1"/>
</dbReference>
<protein>
    <recommendedName>
        <fullName evidence="4">Rab-GAP TBC domain-containing protein</fullName>
    </recommendedName>
</protein>
<dbReference type="SUPFAM" id="SSF47923">
    <property type="entry name" value="Ypt/Rab-GAP domain of gyp1p"/>
    <property type="match status" value="2"/>
</dbReference>
<dbReference type="InterPro" id="IPR050302">
    <property type="entry name" value="Rab_GAP_TBC_domain"/>
</dbReference>
<evidence type="ECO:0000313" key="6">
    <source>
        <dbReference type="Proteomes" id="UP000572268"/>
    </source>
</evidence>
<keyword evidence="1" id="KW-0175">Coiled coil</keyword>
<feature type="transmembrane region" description="Helical" evidence="3">
    <location>
        <begin position="160"/>
        <end position="183"/>
    </location>
</feature>
<evidence type="ECO:0000259" key="4">
    <source>
        <dbReference type="PROSITE" id="PS50086"/>
    </source>
</evidence>
<proteinExistence type="predicted"/>
<name>A0A7J6M8R5_PEROL</name>
<reference evidence="5 6" key="1">
    <citation type="submission" date="2020-04" db="EMBL/GenBank/DDBJ databases">
        <title>Perkinsus olseni comparative genomics.</title>
        <authorList>
            <person name="Bogema D.R."/>
        </authorList>
    </citation>
    <scope>NUCLEOTIDE SEQUENCE [LARGE SCALE GENOMIC DNA]</scope>
    <source>
        <strain evidence="5">ATCC PRA-31</strain>
    </source>
</reference>
<keyword evidence="3" id="KW-1133">Transmembrane helix</keyword>
<dbReference type="Pfam" id="PF00566">
    <property type="entry name" value="RabGAP-TBC"/>
    <property type="match status" value="1"/>
</dbReference>
<dbReference type="PANTHER" id="PTHR47219">
    <property type="entry name" value="RAB GTPASE-ACTIVATING PROTEIN 1-LIKE"/>
    <property type="match status" value="1"/>
</dbReference>
<dbReference type="SMART" id="SM00164">
    <property type="entry name" value="TBC"/>
    <property type="match status" value="1"/>
</dbReference>
<evidence type="ECO:0000256" key="2">
    <source>
        <dbReference type="SAM" id="MobiDB-lite"/>
    </source>
</evidence>
<evidence type="ECO:0000256" key="1">
    <source>
        <dbReference type="SAM" id="Coils"/>
    </source>
</evidence>
<dbReference type="EMBL" id="JABANN010000172">
    <property type="protein sequence ID" value="KAF4667885.1"/>
    <property type="molecule type" value="Genomic_DNA"/>
</dbReference>
<dbReference type="PROSITE" id="PS50086">
    <property type="entry name" value="TBC_RABGAP"/>
    <property type="match status" value="1"/>
</dbReference>
<dbReference type="AlphaFoldDB" id="A0A7J6M8R5"/>
<feature type="coiled-coil region" evidence="1">
    <location>
        <begin position="379"/>
        <end position="423"/>
    </location>
</feature>
<dbReference type="GO" id="GO:0005096">
    <property type="term" value="F:GTPase activator activity"/>
    <property type="evidence" value="ECO:0007669"/>
    <property type="project" value="TreeGrafter"/>
</dbReference>
<sequence>MPAEEGYHEDGRSAATSVPGNAAAIDLDLERTFSHLSSAAAGRCEAKILLNRFVEEHPSVGYTQGMNYVATCLVLRHTREGHCAQEVAYQQFVAIMGHLSGLWSDGLPLLEPAIDCYSKCCKKYLPRLYARLVYLHVEPLAYLPTGWLSLFSKWLPMDCVLLVLDLVAGHGLHALLAVTLAIFHQYQDMMVQMRTMHQVLNFINRDMQLQPIEADKLISSTTMVWLPRVQRTVGSEVDAAVREACVRSARKISSSPPDDQRTVEDPELSASVGSSRQSAGSTGLPAGEGEGEEPSRPPPASTGARAADGEIRSPTANSKPHTPDLLSPMANGTACSDRHRTVINKQDTADHRTTDGGSSSAKVPTAVVWDGDWRIPQEIERLKVQVADRDETIRSLRAEMRILKQERRDAIEMQMKCVRAKDELQRQLLGEIADLRYRLNDEDS</sequence>
<feature type="compositionally biased region" description="Polar residues" evidence="2">
    <location>
        <begin position="271"/>
        <end position="281"/>
    </location>
</feature>
<keyword evidence="3" id="KW-0472">Membrane</keyword>
<evidence type="ECO:0000313" key="5">
    <source>
        <dbReference type="EMBL" id="KAF4667885.1"/>
    </source>
</evidence>
<feature type="domain" description="Rab-GAP TBC" evidence="4">
    <location>
        <begin position="1"/>
        <end position="171"/>
    </location>
</feature>
<dbReference type="InterPro" id="IPR000195">
    <property type="entry name" value="Rab-GAP-TBC_dom"/>
</dbReference>
<organism evidence="5 6">
    <name type="scientific">Perkinsus olseni</name>
    <name type="common">Perkinsus atlanticus</name>
    <dbReference type="NCBI Taxonomy" id="32597"/>
    <lineage>
        <taxon>Eukaryota</taxon>
        <taxon>Sar</taxon>
        <taxon>Alveolata</taxon>
        <taxon>Perkinsozoa</taxon>
        <taxon>Perkinsea</taxon>
        <taxon>Perkinsida</taxon>
        <taxon>Perkinsidae</taxon>
        <taxon>Perkinsus</taxon>
    </lineage>
</organism>
<dbReference type="PANTHER" id="PTHR47219:SF9">
    <property type="entry name" value="GTPASE ACTIVATING PROTEIN AND CENTROSOME-ASSOCIATED, ISOFORM B"/>
    <property type="match status" value="1"/>
</dbReference>
<comment type="caution">
    <text evidence="5">The sequence shown here is derived from an EMBL/GenBank/DDBJ whole genome shotgun (WGS) entry which is preliminary data.</text>
</comment>
<accession>A0A7J6M8R5</accession>
<feature type="transmembrane region" description="Helical" evidence="3">
    <location>
        <begin position="128"/>
        <end position="148"/>
    </location>
</feature>
<dbReference type="GO" id="GO:0031267">
    <property type="term" value="F:small GTPase binding"/>
    <property type="evidence" value="ECO:0007669"/>
    <property type="project" value="TreeGrafter"/>
</dbReference>
<feature type="region of interest" description="Disordered" evidence="2">
    <location>
        <begin position="248"/>
        <end position="334"/>
    </location>
</feature>
<keyword evidence="3" id="KW-0812">Transmembrane</keyword>
<gene>
    <name evidence="5" type="ORF">FOL46_002299</name>
</gene>
<dbReference type="Proteomes" id="UP000572268">
    <property type="component" value="Unassembled WGS sequence"/>
</dbReference>
<feature type="region of interest" description="Disordered" evidence="2">
    <location>
        <begin position="344"/>
        <end position="363"/>
    </location>
</feature>
<evidence type="ECO:0000256" key="3">
    <source>
        <dbReference type="SAM" id="Phobius"/>
    </source>
</evidence>
<dbReference type="InterPro" id="IPR035969">
    <property type="entry name" value="Rab-GAP_TBC_sf"/>
</dbReference>
<dbReference type="Gene3D" id="1.10.472.80">
    <property type="entry name" value="Ypt/Rab-GAP domain of gyp1p, domain 3"/>
    <property type="match status" value="1"/>
</dbReference>